<organism evidence="2 3">
    <name type="scientific">Turnera subulata</name>
    <dbReference type="NCBI Taxonomy" id="218843"/>
    <lineage>
        <taxon>Eukaryota</taxon>
        <taxon>Viridiplantae</taxon>
        <taxon>Streptophyta</taxon>
        <taxon>Embryophyta</taxon>
        <taxon>Tracheophyta</taxon>
        <taxon>Spermatophyta</taxon>
        <taxon>Magnoliopsida</taxon>
        <taxon>eudicotyledons</taxon>
        <taxon>Gunneridae</taxon>
        <taxon>Pentapetalae</taxon>
        <taxon>rosids</taxon>
        <taxon>fabids</taxon>
        <taxon>Malpighiales</taxon>
        <taxon>Passifloraceae</taxon>
        <taxon>Turnera</taxon>
    </lineage>
</organism>
<feature type="compositionally biased region" description="Low complexity" evidence="1">
    <location>
        <begin position="57"/>
        <end position="68"/>
    </location>
</feature>
<dbReference type="PANTHER" id="PTHR33670">
    <property type="entry name" value="SPLICING FACTOR, PROLINE- AND GLUTAMINE-RICH-LIKE"/>
    <property type="match status" value="1"/>
</dbReference>
<feature type="compositionally biased region" description="Polar residues" evidence="1">
    <location>
        <begin position="30"/>
        <end position="42"/>
    </location>
</feature>
<feature type="region of interest" description="Disordered" evidence="1">
    <location>
        <begin position="1"/>
        <end position="71"/>
    </location>
</feature>
<dbReference type="GO" id="GO:0016071">
    <property type="term" value="P:mRNA metabolic process"/>
    <property type="evidence" value="ECO:0007669"/>
    <property type="project" value="UniProtKB-ARBA"/>
</dbReference>
<comment type="caution">
    <text evidence="2">The sequence shown here is derived from an EMBL/GenBank/DDBJ whole genome shotgun (WGS) entry which is preliminary data.</text>
</comment>
<dbReference type="Pfam" id="PF15365">
    <property type="entry name" value="PNRC"/>
    <property type="match status" value="1"/>
</dbReference>
<reference evidence="2" key="1">
    <citation type="submission" date="2022-02" db="EMBL/GenBank/DDBJ databases">
        <authorList>
            <person name="Henning P.M."/>
            <person name="McCubbin A.G."/>
            <person name="Shore J.S."/>
        </authorList>
    </citation>
    <scope>NUCLEOTIDE SEQUENCE</scope>
    <source>
        <strain evidence="2">F60SS</strain>
        <tissue evidence="2">Leaves</tissue>
    </source>
</reference>
<evidence type="ECO:0000313" key="3">
    <source>
        <dbReference type="Proteomes" id="UP001141552"/>
    </source>
</evidence>
<dbReference type="EMBL" id="JAKUCV010006457">
    <property type="protein sequence ID" value="KAJ4827248.1"/>
    <property type="molecule type" value="Genomic_DNA"/>
</dbReference>
<dbReference type="PANTHER" id="PTHR33670:SF17">
    <property type="entry name" value="ANTHER-SPECIFIC PROLINE-RICH PROTEIN APG"/>
    <property type="match status" value="1"/>
</dbReference>
<reference evidence="2" key="2">
    <citation type="journal article" date="2023" name="Plants (Basel)">
        <title>Annotation of the Turnera subulata (Passifloraceae) Draft Genome Reveals the S-Locus Evolved after the Divergence of Turneroideae from Passifloroideae in a Stepwise Manner.</title>
        <authorList>
            <person name="Henning P.M."/>
            <person name="Roalson E.H."/>
            <person name="Mir W."/>
            <person name="McCubbin A.G."/>
            <person name="Shore J.S."/>
        </authorList>
    </citation>
    <scope>NUCLEOTIDE SEQUENCE</scope>
    <source>
        <strain evidence="2">F60SS</strain>
    </source>
</reference>
<keyword evidence="3" id="KW-1185">Reference proteome</keyword>
<accession>A0A9Q0J3P1</accession>
<name>A0A9Q0J3P1_9ROSI</name>
<dbReference type="AlphaFoldDB" id="A0A9Q0J3P1"/>
<evidence type="ECO:0000313" key="2">
    <source>
        <dbReference type="EMBL" id="KAJ4827248.1"/>
    </source>
</evidence>
<dbReference type="OrthoDB" id="1113087at2759"/>
<protein>
    <submittedName>
        <fullName evidence="2">Uncharacterized protein</fullName>
    </submittedName>
</protein>
<sequence>MGALVLNPRDCIQNPLPSPAPRMKFPRNPNPSRQNRAPQPNNQRRKRSPNTSPPSRAPASAAVSSSPPKNNYIMGQVKILKRGEQLAKAVPPVKEAKPKAPVTVRKDADLADLGSTDRLGPDPEMVTAQIRLSEPKQAGGFYAGSAFVTSPPPSSLPLPAFFTKKAVVVESKNDVATSDLCKLLGLSL</sequence>
<evidence type="ECO:0000256" key="1">
    <source>
        <dbReference type="SAM" id="MobiDB-lite"/>
    </source>
</evidence>
<gene>
    <name evidence="2" type="ORF">Tsubulata_015212</name>
</gene>
<dbReference type="Proteomes" id="UP001141552">
    <property type="component" value="Unassembled WGS sequence"/>
</dbReference>
<dbReference type="InterPro" id="IPR028322">
    <property type="entry name" value="PNRC-like_rgn"/>
</dbReference>
<proteinExistence type="predicted"/>